<feature type="transmembrane region" description="Helical" evidence="6">
    <location>
        <begin position="52"/>
        <end position="75"/>
    </location>
</feature>
<evidence type="ECO:0000256" key="1">
    <source>
        <dbReference type="ARBA" id="ARBA00004141"/>
    </source>
</evidence>
<evidence type="ECO:0000313" key="7">
    <source>
        <dbReference type="EMBL" id="CAL5221107.1"/>
    </source>
</evidence>
<keyword evidence="2 6" id="KW-0812">Transmembrane</keyword>
<keyword evidence="4 6" id="KW-0472">Membrane</keyword>
<feature type="transmembrane region" description="Helical" evidence="6">
    <location>
        <begin position="178"/>
        <end position="205"/>
    </location>
</feature>
<comment type="caution">
    <text evidence="7">The sequence shown here is derived from an EMBL/GenBank/DDBJ whole genome shotgun (WGS) entry which is preliminary data.</text>
</comment>
<dbReference type="EMBL" id="CAXHTA020000005">
    <property type="protein sequence ID" value="CAL5221107.1"/>
    <property type="molecule type" value="Genomic_DNA"/>
</dbReference>
<accession>A0ABP1FSP9</accession>
<comment type="subcellular location">
    <subcellularLocation>
        <location evidence="1">Membrane</location>
        <topology evidence="1">Multi-pass membrane protein</topology>
    </subcellularLocation>
</comment>
<evidence type="ECO:0000256" key="3">
    <source>
        <dbReference type="ARBA" id="ARBA00022989"/>
    </source>
</evidence>
<protein>
    <submittedName>
        <fullName evidence="7">G3240 protein</fullName>
    </submittedName>
</protein>
<dbReference type="Pfam" id="PF04791">
    <property type="entry name" value="LMBR1"/>
    <property type="match status" value="2"/>
</dbReference>
<evidence type="ECO:0000256" key="5">
    <source>
        <dbReference type="SAM" id="Coils"/>
    </source>
</evidence>
<evidence type="ECO:0000256" key="4">
    <source>
        <dbReference type="ARBA" id="ARBA00023136"/>
    </source>
</evidence>
<name>A0ABP1FSP9_9CHLO</name>
<dbReference type="Proteomes" id="UP001497392">
    <property type="component" value="Unassembled WGS sequence"/>
</dbReference>
<evidence type="ECO:0000313" key="8">
    <source>
        <dbReference type="Proteomes" id="UP001497392"/>
    </source>
</evidence>
<reference evidence="7 8" key="1">
    <citation type="submission" date="2024-06" db="EMBL/GenBank/DDBJ databases">
        <authorList>
            <person name="Kraege A."/>
            <person name="Thomma B."/>
        </authorList>
    </citation>
    <scope>NUCLEOTIDE SEQUENCE [LARGE SCALE GENOMIC DNA]</scope>
</reference>
<evidence type="ECO:0000256" key="6">
    <source>
        <dbReference type="SAM" id="Phobius"/>
    </source>
</evidence>
<dbReference type="PANTHER" id="PTHR31652:SF0">
    <property type="entry name" value="LIMR FAMILY PROTEIN DDB_G0283707-RELATED"/>
    <property type="match status" value="1"/>
</dbReference>
<dbReference type="InterPro" id="IPR006876">
    <property type="entry name" value="LMBR1-like_membr_prot"/>
</dbReference>
<feature type="transmembrane region" description="Helical" evidence="6">
    <location>
        <begin position="393"/>
        <end position="420"/>
    </location>
</feature>
<feature type="transmembrane region" description="Helical" evidence="6">
    <location>
        <begin position="87"/>
        <end position="112"/>
    </location>
</feature>
<proteinExistence type="predicted"/>
<organism evidence="7 8">
    <name type="scientific">Coccomyxa viridis</name>
    <dbReference type="NCBI Taxonomy" id="1274662"/>
    <lineage>
        <taxon>Eukaryota</taxon>
        <taxon>Viridiplantae</taxon>
        <taxon>Chlorophyta</taxon>
        <taxon>core chlorophytes</taxon>
        <taxon>Trebouxiophyceae</taxon>
        <taxon>Trebouxiophyceae incertae sedis</taxon>
        <taxon>Coccomyxaceae</taxon>
        <taxon>Coccomyxa</taxon>
    </lineage>
</organism>
<evidence type="ECO:0000256" key="2">
    <source>
        <dbReference type="ARBA" id="ARBA00022692"/>
    </source>
</evidence>
<gene>
    <name evidence="7" type="primary">g3240</name>
    <name evidence="7" type="ORF">VP750_LOCUS2766</name>
</gene>
<dbReference type="PANTHER" id="PTHR31652">
    <property type="entry name" value="LIMR FAMILY PROTEIN DDB_G0283707-RELATED"/>
    <property type="match status" value="1"/>
</dbReference>
<feature type="transmembrane region" description="Helical" evidence="6">
    <location>
        <begin position="345"/>
        <end position="365"/>
    </location>
</feature>
<keyword evidence="5" id="KW-0175">Coiled coil</keyword>
<keyword evidence="3 6" id="KW-1133">Transmembrane helix</keyword>
<feature type="transmembrane region" description="Helical" evidence="6">
    <location>
        <begin position="440"/>
        <end position="464"/>
    </location>
</feature>
<feature type="coiled-coil region" evidence="5">
    <location>
        <begin position="254"/>
        <end position="281"/>
    </location>
</feature>
<keyword evidence="8" id="KW-1185">Reference proteome</keyword>
<sequence>MQAWFPKAVVVLGITLAIWTVLLFPLDTANRHACSSSVPASYCSFTLPAMQLWYSCFIANAALTFVVIPFAMFYYEADSELSTGQRWVHAVMWELATIVTFGLILGICYALVGYVEYPIVGLASGFVPVSELSSNSTSPVPFDYCVVPGTHDYAGQLCDAINGDVTHDTWRLRCSFPVYLIAMSATAGWLLFMVFAGVGMVALPLDMLREFIGRPRATITHSEYIKRAQGLGMRAKDIKDVTDTLKKDREGRGARKWRTAFRRIQQQLLDLEQDSKALELVYPQGEDPDYSWAVTVMLFYLKLLLAMVSAVLSVCWLLQVVLYIFTNPPITPFLNTFFITLDHVFPLFGTVAFTVFCFYLIAVTIKGNTKVGLSLLLFTVRPMKPGATLMNDFLFNVALVLLSTNAAIQFCAQAFALYANESAIHEIWGNQIAHLIGMKYLYQLNVFVYCLFIFVGLTLIFTLIRRPSKWKRLSSEEREEAAYGAT</sequence>